<dbReference type="KEGG" id="ehx:EMIHUDRAFT_45202"/>
<dbReference type="Gene3D" id="3.30.70.580">
    <property type="entry name" value="Pseudouridine synthase I, catalytic domain, N-terminal subdomain"/>
    <property type="match status" value="1"/>
</dbReference>
<dbReference type="EnsemblProtists" id="EOD23969">
    <property type="protein sequence ID" value="EOD23969"/>
    <property type="gene ID" value="EMIHUDRAFT_56428"/>
</dbReference>
<dbReference type="Gene3D" id="3.10.290.10">
    <property type="entry name" value="RNA-binding S4 domain"/>
    <property type="match status" value="1"/>
</dbReference>
<dbReference type="PANTHER" id="PTHR47683">
    <property type="entry name" value="PSEUDOURIDINE SYNTHASE FAMILY PROTEIN-RELATED"/>
    <property type="match status" value="1"/>
</dbReference>
<evidence type="ECO:0000259" key="3">
    <source>
        <dbReference type="Pfam" id="PF00849"/>
    </source>
</evidence>
<dbReference type="InterPro" id="IPR036986">
    <property type="entry name" value="S4_RNA-bd_sf"/>
</dbReference>
<dbReference type="GeneID" id="17260426"/>
<keyword evidence="2" id="KW-0694">RNA-binding</keyword>
<dbReference type="PaxDb" id="2903-EOD14274"/>
<dbReference type="OMA" id="WRDELHP"/>
<proteinExistence type="predicted"/>
<keyword evidence="5" id="KW-1185">Reference proteome</keyword>
<dbReference type="GeneID" id="17269515"/>
<keyword evidence="1" id="KW-0413">Isomerase</keyword>
<organism evidence="4 5">
    <name type="scientific">Emiliania huxleyi (strain CCMP1516)</name>
    <dbReference type="NCBI Taxonomy" id="280463"/>
    <lineage>
        <taxon>Eukaryota</taxon>
        <taxon>Haptista</taxon>
        <taxon>Haptophyta</taxon>
        <taxon>Prymnesiophyceae</taxon>
        <taxon>Isochrysidales</taxon>
        <taxon>Noelaerhabdaceae</taxon>
        <taxon>Emiliania</taxon>
    </lineage>
</organism>
<dbReference type="RefSeq" id="XP_005776398.1">
    <property type="nucleotide sequence ID" value="XM_005776341.1"/>
</dbReference>
<dbReference type="InterPro" id="IPR042092">
    <property type="entry name" value="PsdUridine_s_RsuA/RluB/E/F_cat"/>
</dbReference>
<feature type="domain" description="Pseudouridine synthase RsuA/RluA-like" evidence="3">
    <location>
        <begin position="73"/>
        <end position="202"/>
    </location>
</feature>
<reference evidence="4" key="2">
    <citation type="submission" date="2024-10" db="UniProtKB">
        <authorList>
            <consortium name="EnsemblProtists"/>
        </authorList>
    </citation>
    <scope>IDENTIFICATION</scope>
</reference>
<evidence type="ECO:0000256" key="1">
    <source>
        <dbReference type="ARBA" id="ARBA00023235"/>
    </source>
</evidence>
<evidence type="ECO:0000256" key="2">
    <source>
        <dbReference type="PROSITE-ProRule" id="PRU00182"/>
    </source>
</evidence>
<dbReference type="GO" id="GO:0009982">
    <property type="term" value="F:pseudouridine synthase activity"/>
    <property type="evidence" value="ECO:0007669"/>
    <property type="project" value="InterPro"/>
</dbReference>
<dbReference type="InterPro" id="IPR006145">
    <property type="entry name" value="PsdUridine_synth_RsuA/RluA"/>
</dbReference>
<dbReference type="HOGENOM" id="CLU_024979_1_2_1"/>
<dbReference type="STRING" id="2903.R1DZZ0"/>
<dbReference type="PROSITE" id="PS50889">
    <property type="entry name" value="S4"/>
    <property type="match status" value="1"/>
</dbReference>
<dbReference type="Proteomes" id="UP000013827">
    <property type="component" value="Unassembled WGS sequence"/>
</dbReference>
<dbReference type="GO" id="GO:0003723">
    <property type="term" value="F:RNA binding"/>
    <property type="evidence" value="ECO:0007669"/>
    <property type="project" value="UniProtKB-KW"/>
</dbReference>
<dbReference type="InterPro" id="IPR050343">
    <property type="entry name" value="RsuA_PseudoU_synthase"/>
</dbReference>
<dbReference type="CDD" id="cd00165">
    <property type="entry name" value="S4"/>
    <property type="match status" value="1"/>
</dbReference>
<dbReference type="SUPFAM" id="SSF55120">
    <property type="entry name" value="Pseudouridine synthase"/>
    <property type="match status" value="1"/>
</dbReference>
<name>A0A0D3JKD4_EMIH1</name>
<dbReference type="EnsemblProtists" id="EOD14274">
    <property type="protein sequence ID" value="EOD14274"/>
    <property type="gene ID" value="EMIHUDRAFT_45202"/>
</dbReference>
<dbReference type="Gene3D" id="3.30.70.1560">
    <property type="entry name" value="Alpha-L RNA-binding motif"/>
    <property type="match status" value="1"/>
</dbReference>
<dbReference type="Pfam" id="PF00849">
    <property type="entry name" value="PseudoU_synth_2"/>
    <property type="match status" value="1"/>
</dbReference>
<dbReference type="InterPro" id="IPR020094">
    <property type="entry name" value="TruA/RsuA/RluB/E/F_N"/>
</dbReference>
<reference evidence="5" key="1">
    <citation type="journal article" date="2013" name="Nature">
        <title>Pan genome of the phytoplankton Emiliania underpins its global distribution.</title>
        <authorList>
            <person name="Read B.A."/>
            <person name="Kegel J."/>
            <person name="Klute M.J."/>
            <person name="Kuo A."/>
            <person name="Lefebvre S.C."/>
            <person name="Maumus F."/>
            <person name="Mayer C."/>
            <person name="Miller J."/>
            <person name="Monier A."/>
            <person name="Salamov A."/>
            <person name="Young J."/>
            <person name="Aguilar M."/>
            <person name="Claverie J.M."/>
            <person name="Frickenhaus S."/>
            <person name="Gonzalez K."/>
            <person name="Herman E.K."/>
            <person name="Lin Y.C."/>
            <person name="Napier J."/>
            <person name="Ogata H."/>
            <person name="Sarno A.F."/>
            <person name="Shmutz J."/>
            <person name="Schroeder D."/>
            <person name="de Vargas C."/>
            <person name="Verret F."/>
            <person name="von Dassow P."/>
            <person name="Valentin K."/>
            <person name="Van de Peer Y."/>
            <person name="Wheeler G."/>
            <person name="Dacks J.B."/>
            <person name="Delwiche C.F."/>
            <person name="Dyhrman S.T."/>
            <person name="Glockner G."/>
            <person name="John U."/>
            <person name="Richards T."/>
            <person name="Worden A.Z."/>
            <person name="Zhang X."/>
            <person name="Grigoriev I.V."/>
            <person name="Allen A.E."/>
            <person name="Bidle K."/>
            <person name="Borodovsky M."/>
            <person name="Bowler C."/>
            <person name="Brownlee C."/>
            <person name="Cock J.M."/>
            <person name="Elias M."/>
            <person name="Gladyshev V.N."/>
            <person name="Groth M."/>
            <person name="Guda C."/>
            <person name="Hadaegh A."/>
            <person name="Iglesias-Rodriguez M.D."/>
            <person name="Jenkins J."/>
            <person name="Jones B.M."/>
            <person name="Lawson T."/>
            <person name="Leese F."/>
            <person name="Lindquist E."/>
            <person name="Lobanov A."/>
            <person name="Lomsadze A."/>
            <person name="Malik S.B."/>
            <person name="Marsh M.E."/>
            <person name="Mackinder L."/>
            <person name="Mock T."/>
            <person name="Mueller-Roeber B."/>
            <person name="Pagarete A."/>
            <person name="Parker M."/>
            <person name="Probert I."/>
            <person name="Quesneville H."/>
            <person name="Raines C."/>
            <person name="Rensing S.A."/>
            <person name="Riano-Pachon D.M."/>
            <person name="Richier S."/>
            <person name="Rokitta S."/>
            <person name="Shiraiwa Y."/>
            <person name="Soanes D.M."/>
            <person name="van der Giezen M."/>
            <person name="Wahlund T.M."/>
            <person name="Williams B."/>
            <person name="Wilson W."/>
            <person name="Wolfe G."/>
            <person name="Wurch L.L."/>
        </authorList>
    </citation>
    <scope>NUCLEOTIDE SEQUENCE</scope>
</reference>
<dbReference type="KEGG" id="ehx:EMIHUDRAFT_56428"/>
<dbReference type="AlphaFoldDB" id="A0A0D3JKD4"/>
<dbReference type="RefSeq" id="XP_005766703.1">
    <property type="nucleotide sequence ID" value="XM_005766646.1"/>
</dbReference>
<evidence type="ECO:0000313" key="4">
    <source>
        <dbReference type="EnsemblProtists" id="EOD23969"/>
    </source>
</evidence>
<dbReference type="PANTHER" id="PTHR47683:SF2">
    <property type="entry name" value="RNA-BINDING S4 DOMAIN-CONTAINING PROTEIN"/>
    <property type="match status" value="1"/>
</dbReference>
<evidence type="ECO:0000313" key="5">
    <source>
        <dbReference type="Proteomes" id="UP000013827"/>
    </source>
</evidence>
<dbReference type="InterPro" id="IPR020103">
    <property type="entry name" value="PsdUridine_synth_cat_dom_sf"/>
</dbReference>
<sequence>GGFVRLDKLLADRGAGSRKDVDRLIRKGLVELENPETGSYEVVGKSGGKLKVPWDACPLVDGFDYPPPPLLAAYHKPLGVVSSMKDDKGRPDLASVLPQPWQKALHPVGRLDADTTGLLLFCRDGDLTHRLLHPKYVVEREYVATVEGAVDEELLRGRLAAGVETVEEGEPFVVQGELLSVEGQRVRCVFREGKYRMVRRVLANCGHPVVALHR</sequence>
<protein>
    <recommendedName>
        <fullName evidence="3">Pseudouridine synthase RsuA/RluA-like domain-containing protein</fullName>
    </recommendedName>
</protein>
<accession>A0A0D3JKD4</accession>
<dbReference type="GO" id="GO:0001522">
    <property type="term" value="P:pseudouridine synthesis"/>
    <property type="evidence" value="ECO:0007669"/>
    <property type="project" value="InterPro"/>
</dbReference>